<evidence type="ECO:0000256" key="2">
    <source>
        <dbReference type="SAM" id="SignalP"/>
    </source>
</evidence>
<sequence length="540" mass="59151">MKKYFLQLLLLPFGLFAQTPTWEWLTKSIGSDYVGSRSISLDNNGNVYTVGNYSTNTFNYGGLTLTNTSLSTARDSYVAKHNSLGEIIWLKGISGINNEEILKVNTDNNNNVYILGAFNSPNITIGSTTLTNSGYYDIYLAKLNSDGDLIWVKSISGTDNESAEGLTVDSSGNVYVGGRFSSTSITIGTTVLNNATTSGAGFLLKFDSLGNPIWNKVINGSIYDYVEAVSVDSLGNVFIAGGFNSPTLSFDTTVLNNTNNYKDIFIAKYNSTGIFQWAKKIGGTDDDDVRNIKLDNVGNLYLTGHFSSPVLTLGTTTLTRTSTQDIFLTKYNTNGNLLWAKKAGNSSYNVSTGLTIDSDNNSYISGAYFNSITFENLPQLVSQGNQDVFLTKYDATGNAIWSKSNGGIYNDFGFALTSNQSNEVFLTGTIGPQCTPFDDINAYTNTSYNFISKLSSATLSNQDFISNNVSIYPNPVNEDLNILSLDNIHNKKYQIINALGRIITESYLDNYSNSIPVNFLQSGIYFLKIEDYEAIKFIKN</sequence>
<feature type="signal peptide" evidence="2">
    <location>
        <begin position="1"/>
        <end position="17"/>
    </location>
</feature>
<dbReference type="NCBIfam" id="TIGR04183">
    <property type="entry name" value="Por_Secre_tail"/>
    <property type="match status" value="1"/>
</dbReference>
<dbReference type="RefSeq" id="WP_166126101.1">
    <property type="nucleotide sequence ID" value="NZ_JAANOQ010000003.1"/>
</dbReference>
<evidence type="ECO:0000313" key="5">
    <source>
        <dbReference type="Proteomes" id="UP000605990"/>
    </source>
</evidence>
<name>A0ABR7IXH3_9FLAO</name>
<accession>A0ABR7IXH3</accession>
<evidence type="ECO:0000313" key="4">
    <source>
        <dbReference type="EMBL" id="MBC5834480.1"/>
    </source>
</evidence>
<dbReference type="PANTHER" id="PTHR35580">
    <property type="entry name" value="CELL SURFACE GLYCOPROTEIN (S-LAYER PROTEIN)-LIKE PROTEIN"/>
    <property type="match status" value="1"/>
</dbReference>
<evidence type="ECO:0000259" key="3">
    <source>
        <dbReference type="Pfam" id="PF18962"/>
    </source>
</evidence>
<protein>
    <submittedName>
        <fullName evidence="4">T9SS type A sorting domain-containing protein</fullName>
    </submittedName>
</protein>
<dbReference type="PANTHER" id="PTHR35580:SF1">
    <property type="entry name" value="PHYTASE-LIKE DOMAIN-CONTAINING PROTEIN"/>
    <property type="match status" value="1"/>
</dbReference>
<keyword evidence="5" id="KW-1185">Reference proteome</keyword>
<reference evidence="4 5" key="1">
    <citation type="submission" date="2020-08" db="EMBL/GenBank/DDBJ databases">
        <title>Description of novel Flavobacterium F-408 isolate.</title>
        <authorList>
            <person name="Saticioglu I.B."/>
            <person name="Duman M."/>
            <person name="Altun S."/>
        </authorList>
    </citation>
    <scope>NUCLEOTIDE SEQUENCE [LARGE SCALE GENOMIC DNA]</scope>
    <source>
        <strain evidence="4 5">F-408</strain>
    </source>
</reference>
<gene>
    <name evidence="4" type="ORF">H8R27_06230</name>
</gene>
<dbReference type="InterPro" id="IPR026444">
    <property type="entry name" value="Secre_tail"/>
</dbReference>
<dbReference type="Proteomes" id="UP000605990">
    <property type="component" value="Unassembled WGS sequence"/>
</dbReference>
<dbReference type="EMBL" id="JACRUN010000002">
    <property type="protein sequence ID" value="MBC5834480.1"/>
    <property type="molecule type" value="Genomic_DNA"/>
</dbReference>
<proteinExistence type="predicted"/>
<feature type="domain" description="Secretion system C-terminal sorting" evidence="3">
    <location>
        <begin position="471"/>
        <end position="533"/>
    </location>
</feature>
<organism evidence="4 5">
    <name type="scientific">Flavobacterium bernardetii</name>
    <dbReference type="NCBI Taxonomy" id="2813823"/>
    <lineage>
        <taxon>Bacteria</taxon>
        <taxon>Pseudomonadati</taxon>
        <taxon>Bacteroidota</taxon>
        <taxon>Flavobacteriia</taxon>
        <taxon>Flavobacteriales</taxon>
        <taxon>Flavobacteriaceae</taxon>
        <taxon>Flavobacterium</taxon>
    </lineage>
</organism>
<evidence type="ECO:0000256" key="1">
    <source>
        <dbReference type="ARBA" id="ARBA00022729"/>
    </source>
</evidence>
<dbReference type="Pfam" id="PF18962">
    <property type="entry name" value="Por_Secre_tail"/>
    <property type="match status" value="1"/>
</dbReference>
<comment type="caution">
    <text evidence="4">The sequence shown here is derived from an EMBL/GenBank/DDBJ whole genome shotgun (WGS) entry which is preliminary data.</text>
</comment>
<feature type="chain" id="PRO_5045635774" evidence="2">
    <location>
        <begin position="18"/>
        <end position="540"/>
    </location>
</feature>
<keyword evidence="1 2" id="KW-0732">Signal</keyword>
<dbReference type="InterPro" id="IPR052918">
    <property type="entry name" value="Motility_Chemotaxis_Reg"/>
</dbReference>